<dbReference type="InterPro" id="IPR056203">
    <property type="entry name" value="Cds6_C"/>
</dbReference>
<gene>
    <name evidence="11" type="ordered locus">DMR_46240</name>
</gene>
<evidence type="ECO:0000256" key="9">
    <source>
        <dbReference type="SAM" id="SignalP"/>
    </source>
</evidence>
<feature type="active site" description="Proton donor/acceptor" evidence="7">
    <location>
        <position position="130"/>
    </location>
</feature>
<dbReference type="STRING" id="573370.DMR_46240"/>
<dbReference type="SUPFAM" id="SSF54427">
    <property type="entry name" value="NTF2-like"/>
    <property type="match status" value="3"/>
</dbReference>
<organism evidence="11 12">
    <name type="scientific">Solidesulfovibrio magneticus (strain ATCC 700980 / DSM 13731 / RS-1)</name>
    <name type="common">Desulfovibrio magneticus</name>
    <dbReference type="NCBI Taxonomy" id="573370"/>
    <lineage>
        <taxon>Bacteria</taxon>
        <taxon>Pseudomonadati</taxon>
        <taxon>Thermodesulfobacteriota</taxon>
        <taxon>Desulfovibrionia</taxon>
        <taxon>Desulfovibrionales</taxon>
        <taxon>Desulfovibrionaceae</taxon>
        <taxon>Solidesulfovibrio</taxon>
    </lineage>
</organism>
<accession>C4XSI3</accession>
<dbReference type="Pfam" id="PF03734">
    <property type="entry name" value="YkuD"/>
    <property type="match status" value="1"/>
</dbReference>
<dbReference type="PANTHER" id="PTHR36699:SF1">
    <property type="entry name" value="L,D-TRANSPEPTIDASE YAFK-RELATED"/>
    <property type="match status" value="1"/>
</dbReference>
<dbReference type="GO" id="GO:0008360">
    <property type="term" value="P:regulation of cell shape"/>
    <property type="evidence" value="ECO:0007669"/>
    <property type="project" value="UniProtKB-UniRule"/>
</dbReference>
<dbReference type="RefSeq" id="WP_015863226.1">
    <property type="nucleotide sequence ID" value="NC_012796.1"/>
</dbReference>
<keyword evidence="5 7" id="KW-0573">Peptidoglycan synthesis</keyword>
<dbReference type="OrthoDB" id="9809748at2"/>
<evidence type="ECO:0000256" key="4">
    <source>
        <dbReference type="ARBA" id="ARBA00022960"/>
    </source>
</evidence>
<dbReference type="Pfam" id="PF24125">
    <property type="entry name" value="Cds6_C"/>
    <property type="match status" value="2"/>
</dbReference>
<dbReference type="GO" id="GO:0016740">
    <property type="term" value="F:transferase activity"/>
    <property type="evidence" value="ECO:0007669"/>
    <property type="project" value="UniProtKB-KW"/>
</dbReference>
<proteinExistence type="inferred from homology"/>
<comment type="similarity">
    <text evidence="2">Belongs to the YkuD family.</text>
</comment>
<dbReference type="eggNOG" id="COG3034">
    <property type="taxonomic scope" value="Bacteria"/>
</dbReference>
<dbReference type="InterPro" id="IPR038063">
    <property type="entry name" value="Transpep_catalytic_dom"/>
</dbReference>
<feature type="active site" description="Nucleophile" evidence="7">
    <location>
        <position position="144"/>
    </location>
</feature>
<keyword evidence="6 7" id="KW-0961">Cell wall biogenesis/degradation</keyword>
<evidence type="ECO:0000256" key="1">
    <source>
        <dbReference type="ARBA" id="ARBA00004752"/>
    </source>
</evidence>
<dbReference type="PROSITE" id="PS52029">
    <property type="entry name" value="LD_TPASE"/>
    <property type="match status" value="1"/>
</dbReference>
<dbReference type="eggNOG" id="COG4319">
    <property type="taxonomic scope" value="Bacteria"/>
</dbReference>
<dbReference type="SUPFAM" id="SSF141523">
    <property type="entry name" value="L,D-transpeptidase catalytic domain-like"/>
    <property type="match status" value="1"/>
</dbReference>
<dbReference type="CDD" id="cd16913">
    <property type="entry name" value="YkuD_like"/>
    <property type="match status" value="1"/>
</dbReference>
<dbReference type="HOGENOM" id="CLU_024379_0_0_7"/>
<feature type="signal peptide" evidence="9">
    <location>
        <begin position="1"/>
        <end position="23"/>
    </location>
</feature>
<name>C4XSI3_SOLM1</name>
<keyword evidence="12" id="KW-1185">Reference proteome</keyword>
<dbReference type="GO" id="GO:0071555">
    <property type="term" value="P:cell wall organization"/>
    <property type="evidence" value="ECO:0007669"/>
    <property type="project" value="UniProtKB-UniRule"/>
</dbReference>
<reference evidence="11 12" key="1">
    <citation type="journal article" date="2009" name="Genome Res.">
        <title>Whole genome sequence of Desulfovibrio magneticus strain RS-1 revealed common gene clusters in magnetotactic bacteria.</title>
        <authorList>
            <person name="Nakazawa H."/>
            <person name="Arakaki A."/>
            <person name="Narita-Yamada S."/>
            <person name="Yashiro I."/>
            <person name="Jinno K."/>
            <person name="Aoki N."/>
            <person name="Tsuruyama A."/>
            <person name="Okamura Y."/>
            <person name="Tanikawa S."/>
            <person name="Fujita N."/>
            <person name="Takeyama H."/>
            <person name="Matsunaga T."/>
        </authorList>
    </citation>
    <scope>NUCLEOTIDE SEQUENCE [LARGE SCALE GENOMIC DNA]</scope>
    <source>
        <strain evidence="12">ATCC 700980 / DSM 13731 / RS-1</strain>
    </source>
</reference>
<feature type="domain" description="L,D-TPase catalytic" evidence="10">
    <location>
        <begin position="38"/>
        <end position="168"/>
    </location>
</feature>
<dbReference type="UniPathway" id="UPA00219"/>
<feature type="region of interest" description="Disordered" evidence="8">
    <location>
        <begin position="595"/>
        <end position="642"/>
    </location>
</feature>
<evidence type="ECO:0000256" key="7">
    <source>
        <dbReference type="PROSITE-ProRule" id="PRU01373"/>
    </source>
</evidence>
<dbReference type="Gene3D" id="3.10.450.50">
    <property type="match status" value="2"/>
</dbReference>
<dbReference type="AlphaFoldDB" id="C4XSI3"/>
<dbReference type="Proteomes" id="UP000009071">
    <property type="component" value="Chromosome"/>
</dbReference>
<dbReference type="EMBL" id="AP010904">
    <property type="protein sequence ID" value="BAH78115.1"/>
    <property type="molecule type" value="Genomic_DNA"/>
</dbReference>
<keyword evidence="9" id="KW-0732">Signal</keyword>
<evidence type="ECO:0000313" key="11">
    <source>
        <dbReference type="EMBL" id="BAH78115.1"/>
    </source>
</evidence>
<evidence type="ECO:0000256" key="6">
    <source>
        <dbReference type="ARBA" id="ARBA00023316"/>
    </source>
</evidence>
<feature type="chain" id="PRO_5002944376" description="L,D-TPase catalytic domain-containing protein" evidence="9">
    <location>
        <begin position="24"/>
        <end position="759"/>
    </location>
</feature>
<dbReference type="Gene3D" id="2.40.440.10">
    <property type="entry name" value="L,D-transpeptidase catalytic domain-like"/>
    <property type="match status" value="1"/>
</dbReference>
<dbReference type="InterPro" id="IPR005490">
    <property type="entry name" value="LD_TPept_cat_dom"/>
</dbReference>
<evidence type="ECO:0000259" key="10">
    <source>
        <dbReference type="PROSITE" id="PS52029"/>
    </source>
</evidence>
<keyword evidence="3" id="KW-0808">Transferase</keyword>
<evidence type="ECO:0000256" key="3">
    <source>
        <dbReference type="ARBA" id="ARBA00022679"/>
    </source>
</evidence>
<comment type="pathway">
    <text evidence="1 7">Cell wall biogenesis; peptidoglycan biosynthesis.</text>
</comment>
<dbReference type="PANTHER" id="PTHR36699">
    <property type="entry name" value="LD-TRANSPEPTIDASE"/>
    <property type="match status" value="1"/>
</dbReference>
<evidence type="ECO:0000256" key="8">
    <source>
        <dbReference type="SAM" id="MobiDB-lite"/>
    </source>
</evidence>
<dbReference type="KEGG" id="dma:DMR_46240"/>
<evidence type="ECO:0000256" key="2">
    <source>
        <dbReference type="ARBA" id="ARBA00005992"/>
    </source>
</evidence>
<dbReference type="GO" id="GO:0009252">
    <property type="term" value="P:peptidoglycan biosynthetic process"/>
    <property type="evidence" value="ECO:0007669"/>
    <property type="project" value="UniProtKB-UniPathway"/>
</dbReference>
<evidence type="ECO:0000313" key="12">
    <source>
        <dbReference type="Proteomes" id="UP000009071"/>
    </source>
</evidence>
<dbReference type="InterPro" id="IPR032710">
    <property type="entry name" value="NTF2-like_dom_sf"/>
</dbReference>
<sequence length="759" mass="81115">MKRFGHALVLAVLLLLPCRPAAAEWTADVVDTEWFPKLSVAVDKKSQAFFLLSRQSPVRVAEFLPCATGQLLGDKFKEGDLRTPEGVYFIVRRKASGLNYELYGDLAFPLNFPNPADVVRKKTGHGIWIHGRGNSIVPYVTQGCVALNTPDLHRLDGDLALGTPVIIADEVRLAADAPRLKAEAKEVVEATKAWGKAWADRSEAFFGFHDAEKFAISEGQPFAAFRSQKERLFKSLPWIQVTLSDIRALPGPDYWVTYFVQVYRSPTLVSQGVKRLYWQRGNDDRFRIIGMEYEESPTLLAANAKTGKALANEAETVTTPPDAPSEEETQAKQLMDSHQAAMEKVAQKAFHSLPLKAPPTPEDHAILDVAQTGPVKPGVSPFATDAAKVVPPPPAAPAAAQPAPAAPAVPAAPAAPIQVAQAPEKSTVPQAPVVTPAAQAPAPAAKAPEPAAPAAQSVAPEQAAAIRAAVESWRAAWERGRIEDYLAHYADNAVQGSLKGKEAIRRQKAGLWQGHPPSRVTMEVLSAASEGDGFTVVCAMDYQGKSGGRESAGFKTLSLVPAGGKLVIAKERWSKQRPAIGLALAPAPAAPAVAAAPKAEPARPAPAVETPAPAVAPAPAPQTAAPVAAQAPANPAKADKPDKAGKEAAATAMIEAWRAAWERGRVGEYASFYADNAVQGDSKGREAIRSRKADIWKDKAPRKVAFSDLKITPRRDGYVVTFIQDYESRDGGSDRGKKTLYLAPSGNGFAIVEEKWSKM</sequence>
<feature type="compositionally biased region" description="Low complexity" evidence="8">
    <location>
        <begin position="621"/>
        <end position="636"/>
    </location>
</feature>
<dbReference type="GO" id="GO:0004180">
    <property type="term" value="F:carboxypeptidase activity"/>
    <property type="evidence" value="ECO:0007669"/>
    <property type="project" value="UniProtKB-ARBA"/>
</dbReference>
<evidence type="ECO:0000256" key="5">
    <source>
        <dbReference type="ARBA" id="ARBA00022984"/>
    </source>
</evidence>
<keyword evidence="4 7" id="KW-0133">Cell shape</keyword>
<protein>
    <recommendedName>
        <fullName evidence="10">L,D-TPase catalytic domain-containing protein</fullName>
    </recommendedName>
</protein>